<comment type="caution">
    <text evidence="2">The sequence shown here is derived from an EMBL/GenBank/DDBJ whole genome shotgun (WGS) entry which is preliminary data.</text>
</comment>
<name>A0A834WAV7_9FABA</name>
<dbReference type="Proteomes" id="UP000634136">
    <property type="component" value="Unassembled WGS sequence"/>
</dbReference>
<keyword evidence="1" id="KW-0812">Transmembrane</keyword>
<gene>
    <name evidence="2" type="ORF">G2W53_028547</name>
</gene>
<evidence type="ECO:0000313" key="3">
    <source>
        <dbReference type="Proteomes" id="UP000634136"/>
    </source>
</evidence>
<keyword evidence="1" id="KW-1133">Transmembrane helix</keyword>
<feature type="transmembrane region" description="Helical" evidence="1">
    <location>
        <begin position="113"/>
        <end position="130"/>
    </location>
</feature>
<evidence type="ECO:0000313" key="2">
    <source>
        <dbReference type="EMBL" id="KAF7814578.1"/>
    </source>
</evidence>
<keyword evidence="3" id="KW-1185">Reference proteome</keyword>
<evidence type="ECO:0000256" key="1">
    <source>
        <dbReference type="SAM" id="Phobius"/>
    </source>
</evidence>
<feature type="transmembrane region" description="Helical" evidence="1">
    <location>
        <begin position="150"/>
        <end position="172"/>
    </location>
</feature>
<sequence>MLMLGKAICHHHLGDMDSSMEYSSMDHTVLSVVWLMAASLVNLGMALEEMETWKNEKDAMGLGLPRTTHLITIIIKTCFQALITYLFLQRLFNLLNARSCHLFYLFSHRKGSLKIPFFFFIALLCRRHHIPFHTLWPPALSGEMALSSAIVTSTFLSILLSLVTALFILALLSSPGFELHGPFLMCCSMSSSTVTDSTYIALPTLTFHFLRSSSPVGGWVSSPPTRLHKS</sequence>
<protein>
    <submittedName>
        <fullName evidence="2">Uncharacterized protein</fullName>
    </submittedName>
</protein>
<organism evidence="2 3">
    <name type="scientific">Senna tora</name>
    <dbReference type="NCBI Taxonomy" id="362788"/>
    <lineage>
        <taxon>Eukaryota</taxon>
        <taxon>Viridiplantae</taxon>
        <taxon>Streptophyta</taxon>
        <taxon>Embryophyta</taxon>
        <taxon>Tracheophyta</taxon>
        <taxon>Spermatophyta</taxon>
        <taxon>Magnoliopsida</taxon>
        <taxon>eudicotyledons</taxon>
        <taxon>Gunneridae</taxon>
        <taxon>Pentapetalae</taxon>
        <taxon>rosids</taxon>
        <taxon>fabids</taxon>
        <taxon>Fabales</taxon>
        <taxon>Fabaceae</taxon>
        <taxon>Caesalpinioideae</taxon>
        <taxon>Cassia clade</taxon>
        <taxon>Senna</taxon>
    </lineage>
</organism>
<keyword evidence="1" id="KW-0472">Membrane</keyword>
<feature type="transmembrane region" description="Helical" evidence="1">
    <location>
        <begin position="28"/>
        <end position="47"/>
    </location>
</feature>
<reference evidence="2" key="1">
    <citation type="submission" date="2020-09" db="EMBL/GenBank/DDBJ databases">
        <title>Genome-Enabled Discovery of Anthraquinone Biosynthesis in Senna tora.</title>
        <authorList>
            <person name="Kang S.-H."/>
            <person name="Pandey R.P."/>
            <person name="Lee C.-M."/>
            <person name="Sim J.-S."/>
            <person name="Jeong J.-T."/>
            <person name="Choi B.-S."/>
            <person name="Jung M."/>
            <person name="Ginzburg D."/>
            <person name="Zhao K."/>
            <person name="Won S.Y."/>
            <person name="Oh T.-J."/>
            <person name="Yu Y."/>
            <person name="Kim N.-H."/>
            <person name="Lee O.R."/>
            <person name="Lee T.-H."/>
            <person name="Bashyal P."/>
            <person name="Kim T.-S."/>
            <person name="Lee W.-H."/>
            <person name="Kawkins C."/>
            <person name="Kim C.-K."/>
            <person name="Kim J.S."/>
            <person name="Ahn B.O."/>
            <person name="Rhee S.Y."/>
            <person name="Sohng J.K."/>
        </authorList>
    </citation>
    <scope>NUCLEOTIDE SEQUENCE</scope>
    <source>
        <tissue evidence="2">Leaf</tissue>
    </source>
</reference>
<accession>A0A834WAV7</accession>
<proteinExistence type="predicted"/>
<dbReference type="AlphaFoldDB" id="A0A834WAV7"/>
<feature type="transmembrane region" description="Helical" evidence="1">
    <location>
        <begin position="67"/>
        <end position="88"/>
    </location>
</feature>
<dbReference type="EMBL" id="JAAIUW010000009">
    <property type="protein sequence ID" value="KAF7814578.1"/>
    <property type="molecule type" value="Genomic_DNA"/>
</dbReference>